<dbReference type="SUPFAM" id="SSF52540">
    <property type="entry name" value="P-loop containing nucleoside triphosphate hydrolases"/>
    <property type="match status" value="2"/>
</dbReference>
<keyword evidence="3" id="KW-0813">Transport</keyword>
<dbReference type="GO" id="GO:0015833">
    <property type="term" value="P:peptide transport"/>
    <property type="evidence" value="ECO:0007669"/>
    <property type="project" value="InterPro"/>
</dbReference>
<evidence type="ECO:0000313" key="9">
    <source>
        <dbReference type="EMBL" id="RAZ88819.1"/>
    </source>
</evidence>
<dbReference type="InterPro" id="IPR003439">
    <property type="entry name" value="ABC_transporter-like_ATP-bd"/>
</dbReference>
<evidence type="ECO:0000259" key="8">
    <source>
        <dbReference type="PROSITE" id="PS50893"/>
    </source>
</evidence>
<feature type="domain" description="ABC transporter" evidence="8">
    <location>
        <begin position="9"/>
        <end position="257"/>
    </location>
</feature>
<proteinExistence type="inferred from homology"/>
<dbReference type="RefSeq" id="WP_112099256.1">
    <property type="nucleotide sequence ID" value="NZ_QMBP01000010.1"/>
</dbReference>
<comment type="similarity">
    <text evidence="2">Belongs to the ABC transporter superfamily.</text>
</comment>
<dbReference type="Proteomes" id="UP000251558">
    <property type="component" value="Unassembled WGS sequence"/>
</dbReference>
<reference evidence="9 10" key="1">
    <citation type="submission" date="2018-07" db="EMBL/GenBank/DDBJ databases">
        <title>Diversity of Mesorhizobium strains in Brazil.</title>
        <authorList>
            <person name="Helene L.C.F."/>
            <person name="Dall'Agnol R."/>
            <person name="Delamuta J.R.M."/>
            <person name="Hungria M."/>
        </authorList>
    </citation>
    <scope>NUCLEOTIDE SEQUENCE [LARGE SCALE GENOMIC DNA]</scope>
    <source>
        <strain evidence="9 10">AC99b</strain>
    </source>
</reference>
<evidence type="ECO:0000256" key="7">
    <source>
        <dbReference type="ARBA" id="ARBA00023136"/>
    </source>
</evidence>
<sequence>MNDTSLLTVEKLEISYRKDGLLLPVVKDFSLRLAPSETYGLVGESGCGKSTVAYALLGYLSEHGVITDGSITLNGTDVRKLDHAGLRKLRGGDVAMVYQEPVSALNPVLTIGRQLREARLAKRDCSKADANDASISMLKAVQLPDPAAMFDRYPHELSGGQAQRVVIAMALLAEPKLLVLDEPTTGLDATVEAEVVELIANLGRKLGTAILYISHNLTLVGRICERVGVMYSGRIVEEAPTRQLFQQPRHPYTAGLLGCRPYSAAAGKNRRLATIPGNVPLPGQEPAGCSFGPRCQYFEPGRCDQLPGPILEAVAGPTRVRCVRRDEIVPQTLVPVSVAHRPKSGSSVIEVEALVKSYAPRHALRFGGKSPGPEARNANDKISLSVKGGEILSIVGESGSGKSTLAKIAIGLEEATSGRMITFGQDVAQVRARRRPLHLLHKIQMIFQNPDSTLNPAHTIGAIIGRAVRCVNGKQSAADIKRHVDSLLAAVALPPEFRHKYPHELSGGQRQRVGIARAFAGHPEVIIADEPVSALDVSIQAAIVNLLLDMQAHAGTTFLFISHDVALVRHLSDRVAVLYGGQLMEMGTVDEVFSPPFHPYTARLISAASGRAASGGPKSEGKVGQHASCRFFEQCHVRIDGLCDRETPPRREGSESHSVTCHHELSELAMQPILVSETM</sequence>
<keyword evidence="10" id="KW-1185">Reference proteome</keyword>
<dbReference type="InterPro" id="IPR003593">
    <property type="entry name" value="AAA+_ATPase"/>
</dbReference>
<dbReference type="GO" id="GO:0016887">
    <property type="term" value="F:ATP hydrolysis activity"/>
    <property type="evidence" value="ECO:0007669"/>
    <property type="project" value="InterPro"/>
</dbReference>
<name>A0A330HQ87_9HYPH</name>
<evidence type="ECO:0000256" key="2">
    <source>
        <dbReference type="ARBA" id="ARBA00005417"/>
    </source>
</evidence>
<dbReference type="InterPro" id="IPR017871">
    <property type="entry name" value="ABC_transporter-like_CS"/>
</dbReference>
<dbReference type="InterPro" id="IPR013563">
    <property type="entry name" value="Oligopep_ABC_C"/>
</dbReference>
<dbReference type="NCBIfam" id="NF008453">
    <property type="entry name" value="PRK11308.1"/>
    <property type="match status" value="2"/>
</dbReference>
<dbReference type="GO" id="GO:0005524">
    <property type="term" value="F:ATP binding"/>
    <property type="evidence" value="ECO:0007669"/>
    <property type="project" value="UniProtKB-KW"/>
</dbReference>
<feature type="domain" description="ABC transporter" evidence="8">
    <location>
        <begin position="349"/>
        <end position="605"/>
    </location>
</feature>
<dbReference type="PROSITE" id="PS50893">
    <property type="entry name" value="ABC_TRANSPORTER_2"/>
    <property type="match status" value="2"/>
</dbReference>
<comment type="caution">
    <text evidence="9">The sequence shown here is derived from an EMBL/GenBank/DDBJ whole genome shotgun (WGS) entry which is preliminary data.</text>
</comment>
<dbReference type="OrthoDB" id="9807242at2"/>
<evidence type="ECO:0000256" key="6">
    <source>
        <dbReference type="ARBA" id="ARBA00022840"/>
    </source>
</evidence>
<dbReference type="AlphaFoldDB" id="A0A330HQ87"/>
<evidence type="ECO:0000256" key="3">
    <source>
        <dbReference type="ARBA" id="ARBA00022448"/>
    </source>
</evidence>
<dbReference type="InterPro" id="IPR027417">
    <property type="entry name" value="P-loop_NTPase"/>
</dbReference>
<organism evidence="9 10">
    <name type="scientific">Mesorhizobium hawassense</name>
    <dbReference type="NCBI Taxonomy" id="1209954"/>
    <lineage>
        <taxon>Bacteria</taxon>
        <taxon>Pseudomonadati</taxon>
        <taxon>Pseudomonadota</taxon>
        <taxon>Alphaproteobacteria</taxon>
        <taxon>Hyphomicrobiales</taxon>
        <taxon>Phyllobacteriaceae</taxon>
        <taxon>Mesorhizobium</taxon>
    </lineage>
</organism>
<comment type="subcellular location">
    <subcellularLocation>
        <location evidence="1">Cell inner membrane</location>
        <topology evidence="1">Peripheral membrane protein</topology>
    </subcellularLocation>
</comment>
<evidence type="ECO:0000256" key="5">
    <source>
        <dbReference type="ARBA" id="ARBA00022741"/>
    </source>
</evidence>
<dbReference type="GO" id="GO:0005886">
    <property type="term" value="C:plasma membrane"/>
    <property type="evidence" value="ECO:0007669"/>
    <property type="project" value="UniProtKB-SubCell"/>
</dbReference>
<keyword evidence="7" id="KW-0472">Membrane</keyword>
<dbReference type="FunFam" id="3.40.50.300:FF:000016">
    <property type="entry name" value="Oligopeptide ABC transporter ATP-binding component"/>
    <property type="match status" value="1"/>
</dbReference>
<dbReference type="PROSITE" id="PS00211">
    <property type="entry name" value="ABC_TRANSPORTER_1"/>
    <property type="match status" value="2"/>
</dbReference>
<protein>
    <submittedName>
        <fullName evidence="9">ABC transporter ATP-binding protein</fullName>
    </submittedName>
</protein>
<gene>
    <name evidence="9" type="ORF">DPM33_20465</name>
</gene>
<dbReference type="CDD" id="cd03257">
    <property type="entry name" value="ABC_NikE_OppD_transporters"/>
    <property type="match status" value="2"/>
</dbReference>
<dbReference type="Gene3D" id="3.40.50.300">
    <property type="entry name" value="P-loop containing nucleotide triphosphate hydrolases"/>
    <property type="match status" value="2"/>
</dbReference>
<dbReference type="Pfam" id="PF08352">
    <property type="entry name" value="oligo_HPY"/>
    <property type="match status" value="2"/>
</dbReference>
<evidence type="ECO:0000256" key="4">
    <source>
        <dbReference type="ARBA" id="ARBA00022475"/>
    </source>
</evidence>
<dbReference type="Pfam" id="PF00005">
    <property type="entry name" value="ABC_tran"/>
    <property type="match status" value="2"/>
</dbReference>
<dbReference type="EMBL" id="QMBP01000010">
    <property type="protein sequence ID" value="RAZ88819.1"/>
    <property type="molecule type" value="Genomic_DNA"/>
</dbReference>
<keyword evidence="4" id="KW-1003">Cell membrane</keyword>
<dbReference type="PANTHER" id="PTHR43297:SF2">
    <property type="entry name" value="DIPEPTIDE TRANSPORT ATP-BINDING PROTEIN DPPD"/>
    <property type="match status" value="1"/>
</dbReference>
<keyword evidence="6 9" id="KW-0067">ATP-binding</keyword>
<dbReference type="PANTHER" id="PTHR43297">
    <property type="entry name" value="OLIGOPEPTIDE TRANSPORT ATP-BINDING PROTEIN APPD"/>
    <property type="match status" value="1"/>
</dbReference>
<dbReference type="NCBIfam" id="NF007739">
    <property type="entry name" value="PRK10419.1"/>
    <property type="match status" value="2"/>
</dbReference>
<keyword evidence="5" id="KW-0547">Nucleotide-binding</keyword>
<dbReference type="GO" id="GO:0055085">
    <property type="term" value="P:transmembrane transport"/>
    <property type="evidence" value="ECO:0007669"/>
    <property type="project" value="UniProtKB-ARBA"/>
</dbReference>
<evidence type="ECO:0000313" key="10">
    <source>
        <dbReference type="Proteomes" id="UP000251558"/>
    </source>
</evidence>
<accession>A0A330HQ87</accession>
<dbReference type="InterPro" id="IPR050388">
    <property type="entry name" value="ABC_Ni/Peptide_Import"/>
</dbReference>
<evidence type="ECO:0000256" key="1">
    <source>
        <dbReference type="ARBA" id="ARBA00004417"/>
    </source>
</evidence>
<dbReference type="SMART" id="SM00382">
    <property type="entry name" value="AAA"/>
    <property type="match status" value="2"/>
</dbReference>
<dbReference type="NCBIfam" id="TIGR01727">
    <property type="entry name" value="oligo_HPY"/>
    <property type="match status" value="2"/>
</dbReference>